<accession>A0A9D1JAK8</accession>
<evidence type="ECO:0000313" key="2">
    <source>
        <dbReference type="Proteomes" id="UP000823912"/>
    </source>
</evidence>
<dbReference type="NCBIfam" id="TIGR00099">
    <property type="entry name" value="Cof-subfamily"/>
    <property type="match status" value="1"/>
</dbReference>
<gene>
    <name evidence="1" type="ORF">IAA55_04630</name>
</gene>
<dbReference type="Pfam" id="PF08282">
    <property type="entry name" value="Hydrolase_3"/>
    <property type="match status" value="1"/>
</dbReference>
<dbReference type="SUPFAM" id="SSF56784">
    <property type="entry name" value="HAD-like"/>
    <property type="match status" value="1"/>
</dbReference>
<dbReference type="PROSITE" id="PS01228">
    <property type="entry name" value="COF_1"/>
    <property type="match status" value="1"/>
</dbReference>
<dbReference type="GO" id="GO:0005829">
    <property type="term" value="C:cytosol"/>
    <property type="evidence" value="ECO:0007669"/>
    <property type="project" value="TreeGrafter"/>
</dbReference>
<dbReference type="AlphaFoldDB" id="A0A9D1JAK8"/>
<dbReference type="PANTHER" id="PTHR10000:SF25">
    <property type="entry name" value="PHOSPHATASE YKRA-RELATED"/>
    <property type="match status" value="1"/>
</dbReference>
<evidence type="ECO:0000313" key="1">
    <source>
        <dbReference type="EMBL" id="HIR70547.1"/>
    </source>
</evidence>
<organism evidence="1 2">
    <name type="scientific">Candidatus Pullilachnospira gallistercoris</name>
    <dbReference type="NCBI Taxonomy" id="2840911"/>
    <lineage>
        <taxon>Bacteria</taxon>
        <taxon>Bacillati</taxon>
        <taxon>Bacillota</taxon>
        <taxon>Clostridia</taxon>
        <taxon>Lachnospirales</taxon>
        <taxon>Lachnospiraceae</taxon>
        <taxon>Lachnospiraceae incertae sedis</taxon>
        <taxon>Candidatus Pullilachnospira</taxon>
    </lineage>
</organism>
<name>A0A9D1JAK8_9FIRM</name>
<reference evidence="1" key="1">
    <citation type="submission" date="2020-10" db="EMBL/GenBank/DDBJ databases">
        <authorList>
            <person name="Gilroy R."/>
        </authorList>
    </citation>
    <scope>NUCLEOTIDE SEQUENCE</scope>
    <source>
        <strain evidence="1">ChiSjej5B23-6657</strain>
    </source>
</reference>
<reference evidence="1" key="2">
    <citation type="journal article" date="2021" name="PeerJ">
        <title>Extensive microbial diversity within the chicken gut microbiome revealed by metagenomics and culture.</title>
        <authorList>
            <person name="Gilroy R."/>
            <person name="Ravi A."/>
            <person name="Getino M."/>
            <person name="Pursley I."/>
            <person name="Horton D.L."/>
            <person name="Alikhan N.F."/>
            <person name="Baker D."/>
            <person name="Gharbi K."/>
            <person name="Hall N."/>
            <person name="Watson M."/>
            <person name="Adriaenssens E.M."/>
            <person name="Foster-Nyarko E."/>
            <person name="Jarju S."/>
            <person name="Secka A."/>
            <person name="Antonio M."/>
            <person name="Oren A."/>
            <person name="Chaudhuri R.R."/>
            <person name="La Ragione R."/>
            <person name="Hildebrand F."/>
            <person name="Pallen M.J."/>
        </authorList>
    </citation>
    <scope>NUCLEOTIDE SEQUENCE</scope>
    <source>
        <strain evidence="1">ChiSjej5B23-6657</strain>
    </source>
</reference>
<dbReference type="PANTHER" id="PTHR10000">
    <property type="entry name" value="PHOSPHOSERINE PHOSPHATASE"/>
    <property type="match status" value="1"/>
</dbReference>
<proteinExistence type="predicted"/>
<dbReference type="EMBL" id="DVHM01000077">
    <property type="protein sequence ID" value="HIR70547.1"/>
    <property type="molecule type" value="Genomic_DNA"/>
</dbReference>
<dbReference type="PROSITE" id="PS01229">
    <property type="entry name" value="COF_2"/>
    <property type="match status" value="1"/>
</dbReference>
<dbReference type="SFLD" id="SFLDG01140">
    <property type="entry name" value="C2.B:_Phosphomannomutase_and_P"/>
    <property type="match status" value="1"/>
</dbReference>
<dbReference type="InterPro" id="IPR036412">
    <property type="entry name" value="HAD-like_sf"/>
</dbReference>
<protein>
    <submittedName>
        <fullName evidence="1">Cof-type HAD-IIB family hydrolase</fullName>
    </submittedName>
</protein>
<comment type="caution">
    <text evidence="1">The sequence shown here is derived from an EMBL/GenBank/DDBJ whole genome shotgun (WGS) entry which is preliminary data.</text>
</comment>
<dbReference type="InterPro" id="IPR000150">
    <property type="entry name" value="Cof"/>
</dbReference>
<dbReference type="SFLD" id="SFLDS00003">
    <property type="entry name" value="Haloacid_Dehalogenase"/>
    <property type="match status" value="1"/>
</dbReference>
<sequence>MKALFFDIDGTLVNKEGQLPDSARKALDQARAKGHKLFLCTGRNEVQIYSFLKDYGFDGVVSAAGAMVSCEGKEIYHNFIGEEPLNRCIDFFAGRPVIFGLQAASGNYMDKKSYQVFEDVAEKYHLDERVLKAVTNGMEIVDSLRGHRDVEKMFYFECPESVEQVQQALGEELLVLEGSLPIPGSVSGAGEITKRGVKKATGMEHAIRYFGIGQEDTVAFGDGANDIDMLEYAAVGVAMDNAKDAVKAAADLVTDDIDADGLAHGMERLGLTS</sequence>
<dbReference type="GO" id="GO:0016791">
    <property type="term" value="F:phosphatase activity"/>
    <property type="evidence" value="ECO:0007669"/>
    <property type="project" value="TreeGrafter"/>
</dbReference>
<dbReference type="Proteomes" id="UP000823912">
    <property type="component" value="Unassembled WGS sequence"/>
</dbReference>
<dbReference type="Gene3D" id="3.30.1240.10">
    <property type="match status" value="1"/>
</dbReference>
<dbReference type="InterPro" id="IPR023214">
    <property type="entry name" value="HAD_sf"/>
</dbReference>
<keyword evidence="1" id="KW-0378">Hydrolase</keyword>
<dbReference type="Gene3D" id="3.40.50.1000">
    <property type="entry name" value="HAD superfamily/HAD-like"/>
    <property type="match status" value="1"/>
</dbReference>
<dbReference type="GO" id="GO:0000287">
    <property type="term" value="F:magnesium ion binding"/>
    <property type="evidence" value="ECO:0007669"/>
    <property type="project" value="TreeGrafter"/>
</dbReference>